<comment type="caution">
    <text evidence="4">The sequence shown here is derived from an EMBL/GenBank/DDBJ whole genome shotgun (WGS) entry which is preliminary data.</text>
</comment>
<keyword evidence="1 2" id="KW-0732">Signal</keyword>
<evidence type="ECO:0000313" key="5">
    <source>
        <dbReference type="Proteomes" id="UP001595444"/>
    </source>
</evidence>
<organism evidence="4 5">
    <name type="scientific">Kordiimonas pumila</name>
    <dbReference type="NCBI Taxonomy" id="2161677"/>
    <lineage>
        <taxon>Bacteria</taxon>
        <taxon>Pseudomonadati</taxon>
        <taxon>Pseudomonadota</taxon>
        <taxon>Alphaproteobacteria</taxon>
        <taxon>Kordiimonadales</taxon>
        <taxon>Kordiimonadaceae</taxon>
        <taxon>Kordiimonas</taxon>
    </lineage>
</organism>
<dbReference type="InterPro" id="IPR001638">
    <property type="entry name" value="Solute-binding_3/MltF_N"/>
</dbReference>
<evidence type="ECO:0000256" key="2">
    <source>
        <dbReference type="SAM" id="SignalP"/>
    </source>
</evidence>
<feature type="signal peptide" evidence="2">
    <location>
        <begin position="1"/>
        <end position="24"/>
    </location>
</feature>
<keyword evidence="5" id="KW-1185">Reference proteome</keyword>
<dbReference type="RefSeq" id="WP_194215643.1">
    <property type="nucleotide sequence ID" value="NZ_CP061205.1"/>
</dbReference>
<gene>
    <name evidence="4" type="ORF">ACFOKA_16005</name>
</gene>
<feature type="chain" id="PRO_5046162627" evidence="2">
    <location>
        <begin position="25"/>
        <end position="278"/>
    </location>
</feature>
<dbReference type="Gene3D" id="3.40.190.10">
    <property type="entry name" value="Periplasmic binding protein-like II"/>
    <property type="match status" value="2"/>
</dbReference>
<proteinExistence type="predicted"/>
<dbReference type="PANTHER" id="PTHR35936:SF6">
    <property type="entry name" value="AMINO ACID ABC TRANSPORTER SUBSTRATE-BINDING PAAT FAMILY PROTEIN"/>
    <property type="match status" value="1"/>
</dbReference>
<dbReference type="SUPFAM" id="SSF53850">
    <property type="entry name" value="Periplasmic binding protein-like II"/>
    <property type="match status" value="1"/>
</dbReference>
<feature type="domain" description="Solute-binding protein family 3/N-terminal" evidence="3">
    <location>
        <begin position="35"/>
        <end position="109"/>
    </location>
</feature>
<protein>
    <submittedName>
        <fullName evidence="4">Substrate-binding periplasmic protein</fullName>
    </submittedName>
</protein>
<dbReference type="PANTHER" id="PTHR35936">
    <property type="entry name" value="MEMBRANE-BOUND LYTIC MUREIN TRANSGLYCOSYLASE F"/>
    <property type="match status" value="1"/>
</dbReference>
<sequence>MSKIFFSIALIGLFISVGSYRASAQNAPTIEPVSVCVEDRFWPPGSFFLNGKALGTHVEIVRNAFEQVAIPFTFIKMPWKRCLAALKTGELDAVISISYLESRNKAFYYPKGATSNTPHPQSIEQVDFVLVTKEGYPVGDIMNGAIPPQPIGVPLGYMSAERMEKTGAQVVQLMNHQDLFDLLQRGRVNSLILAKPLVDFFITQSNYEAQFKQTRLPDHSGPLYLAFSRKSKLSEEKMQAIWTAIEAVHADADLLAKLTALSYSQATVCVHNLTKCQH</sequence>
<evidence type="ECO:0000256" key="1">
    <source>
        <dbReference type="ARBA" id="ARBA00022729"/>
    </source>
</evidence>
<dbReference type="Pfam" id="PF00497">
    <property type="entry name" value="SBP_bac_3"/>
    <property type="match status" value="1"/>
</dbReference>
<name>A0ABV7D883_9PROT</name>
<reference evidence="5" key="1">
    <citation type="journal article" date="2019" name="Int. J. Syst. Evol. Microbiol.">
        <title>The Global Catalogue of Microorganisms (GCM) 10K type strain sequencing project: providing services to taxonomists for standard genome sequencing and annotation.</title>
        <authorList>
            <consortium name="The Broad Institute Genomics Platform"/>
            <consortium name="The Broad Institute Genome Sequencing Center for Infectious Disease"/>
            <person name="Wu L."/>
            <person name="Ma J."/>
        </authorList>
    </citation>
    <scope>NUCLEOTIDE SEQUENCE [LARGE SCALE GENOMIC DNA]</scope>
    <source>
        <strain evidence="5">KCTC 62164</strain>
    </source>
</reference>
<dbReference type="Proteomes" id="UP001595444">
    <property type="component" value="Unassembled WGS sequence"/>
</dbReference>
<evidence type="ECO:0000259" key="3">
    <source>
        <dbReference type="Pfam" id="PF00497"/>
    </source>
</evidence>
<accession>A0ABV7D883</accession>
<dbReference type="EMBL" id="JBHRSL010000027">
    <property type="protein sequence ID" value="MFC3053402.1"/>
    <property type="molecule type" value="Genomic_DNA"/>
</dbReference>
<evidence type="ECO:0000313" key="4">
    <source>
        <dbReference type="EMBL" id="MFC3053402.1"/>
    </source>
</evidence>